<keyword evidence="3" id="KW-1185">Reference proteome</keyword>
<dbReference type="InterPro" id="IPR050855">
    <property type="entry name" value="NDM-1-like"/>
</dbReference>
<dbReference type="InterPro" id="IPR036866">
    <property type="entry name" value="RibonucZ/Hydroxyglut_hydro"/>
</dbReference>
<dbReference type="RefSeq" id="WP_086992752.1">
    <property type="nucleotide sequence ID" value="NZ_FUHU01000044.1"/>
</dbReference>
<evidence type="ECO:0000259" key="1">
    <source>
        <dbReference type="SMART" id="SM00849"/>
    </source>
</evidence>
<dbReference type="SMART" id="SM00849">
    <property type="entry name" value="Lactamase_B"/>
    <property type="match status" value="1"/>
</dbReference>
<dbReference type="PANTHER" id="PTHR42951:SF4">
    <property type="entry name" value="ACYL-COENZYME A THIOESTERASE MBLAC2"/>
    <property type="match status" value="1"/>
</dbReference>
<evidence type="ECO:0000313" key="3">
    <source>
        <dbReference type="Proteomes" id="UP000195787"/>
    </source>
</evidence>
<dbReference type="EC" id="3.7.1.2" evidence="2"/>
<name>A0A1R4GH99_9MICO</name>
<dbReference type="EMBL" id="FUHU01000044">
    <property type="protein sequence ID" value="SJM67322.1"/>
    <property type="molecule type" value="Genomic_DNA"/>
</dbReference>
<dbReference type="PANTHER" id="PTHR42951">
    <property type="entry name" value="METALLO-BETA-LACTAMASE DOMAIN-CONTAINING"/>
    <property type="match status" value="1"/>
</dbReference>
<dbReference type="Proteomes" id="UP000195787">
    <property type="component" value="Unassembled WGS sequence"/>
</dbReference>
<organism evidence="2 3">
    <name type="scientific">Agrococcus casei LMG 22410</name>
    <dbReference type="NCBI Taxonomy" id="1255656"/>
    <lineage>
        <taxon>Bacteria</taxon>
        <taxon>Bacillati</taxon>
        <taxon>Actinomycetota</taxon>
        <taxon>Actinomycetes</taxon>
        <taxon>Micrococcales</taxon>
        <taxon>Microbacteriaceae</taxon>
        <taxon>Agrococcus</taxon>
    </lineage>
</organism>
<gene>
    <name evidence="2" type="ORF">CZ674_11850</name>
</gene>
<accession>A0A1R4GH99</accession>
<dbReference type="InterPro" id="IPR001279">
    <property type="entry name" value="Metallo-B-lactamas"/>
</dbReference>
<sequence>MLERAAEGVDRWVMPEAAMNAYVIASAGEALVVDPGTLPSRASALREAIEARGDRVVGVVVTHAHWDHFLAMETFSDVPSFAHPAAIEHIHAHPDEHRAAAVASLHEGTEQGTEVELWRMQVPAPSVPIEREHALLVGDLRVTLEPLDAAHTAGDLLVHVDPVDVTITGDVVEVGADPQWDAESDLRGWLSVLTHLRVHGRTTLLPGHGDPADGARLEHHRRLFDAQLASSELPEGDAAD</sequence>
<dbReference type="SUPFAM" id="SSF56281">
    <property type="entry name" value="Metallo-hydrolase/oxidoreductase"/>
    <property type="match status" value="1"/>
</dbReference>
<proteinExistence type="predicted"/>
<evidence type="ECO:0000313" key="2">
    <source>
        <dbReference type="EMBL" id="SJM67322.1"/>
    </source>
</evidence>
<dbReference type="GO" id="GO:0004334">
    <property type="term" value="F:fumarylacetoacetase activity"/>
    <property type="evidence" value="ECO:0007669"/>
    <property type="project" value="UniProtKB-EC"/>
</dbReference>
<dbReference type="AlphaFoldDB" id="A0A1R4GH99"/>
<dbReference type="Gene3D" id="3.60.15.10">
    <property type="entry name" value="Ribonuclease Z/Hydroxyacylglutathione hydrolase-like"/>
    <property type="match status" value="1"/>
</dbReference>
<feature type="domain" description="Metallo-beta-lactamase" evidence="1">
    <location>
        <begin position="18"/>
        <end position="208"/>
    </location>
</feature>
<dbReference type="OrthoDB" id="2273115at2"/>
<protein>
    <submittedName>
        <fullName evidence="2">Fumarylacetoacetase</fullName>
        <ecNumber evidence="2">3.7.1.2</ecNumber>
    </submittedName>
</protein>
<dbReference type="Pfam" id="PF00753">
    <property type="entry name" value="Lactamase_B"/>
    <property type="match status" value="1"/>
</dbReference>
<dbReference type="GeneID" id="303173898"/>
<keyword evidence="2" id="KW-0378">Hydrolase</keyword>
<reference evidence="2 3" key="1">
    <citation type="submission" date="2017-02" db="EMBL/GenBank/DDBJ databases">
        <authorList>
            <person name="Peterson S.W."/>
        </authorList>
    </citation>
    <scope>NUCLEOTIDE SEQUENCE [LARGE SCALE GENOMIC DNA]</scope>
    <source>
        <strain evidence="2 3">LMG 22410</strain>
    </source>
</reference>